<dbReference type="RefSeq" id="WP_253361035.1">
    <property type="nucleotide sequence ID" value="NZ_JAIULA010000015.1"/>
</dbReference>
<dbReference type="InterPro" id="IPR025007">
    <property type="entry name" value="DUF3899"/>
</dbReference>
<keyword evidence="4" id="KW-1185">Reference proteome</keyword>
<keyword evidence="1" id="KW-0472">Membrane</keyword>
<accession>A0A9X2JLS8</accession>
<evidence type="ECO:0000313" key="3">
    <source>
        <dbReference type="EMBL" id="MCP0887293.1"/>
    </source>
</evidence>
<feature type="transmembrane region" description="Helical" evidence="1">
    <location>
        <begin position="42"/>
        <end position="66"/>
    </location>
</feature>
<keyword evidence="1" id="KW-0812">Transmembrane</keyword>
<reference evidence="3 4" key="1">
    <citation type="journal article" date="2023" name="Int. J. Syst. Evol. Microbiol.">
        <title>Ligilactobacillus ubinensis sp. nov., a novel species isolated from the wild ferment of a durian fruit (Durio zibethinus).</title>
        <authorList>
            <person name="Heng Y.C."/>
            <person name="Menon N."/>
            <person name="Chen B."/>
            <person name="Loo B.Z.L."/>
            <person name="Wong G.W.J."/>
            <person name="Lim A.C.H."/>
            <person name="Silvaraju S."/>
            <person name="Kittelmann S."/>
        </authorList>
    </citation>
    <scope>NUCLEOTIDE SEQUENCE [LARGE SCALE GENOMIC DNA]</scope>
    <source>
        <strain evidence="3 4">WILCCON 0076</strain>
    </source>
</reference>
<comment type="caution">
    <text evidence="3">The sequence shown here is derived from an EMBL/GenBank/DDBJ whole genome shotgun (WGS) entry which is preliminary data.</text>
</comment>
<evidence type="ECO:0000313" key="4">
    <source>
        <dbReference type="Proteomes" id="UP001139006"/>
    </source>
</evidence>
<protein>
    <submittedName>
        <fullName evidence="3">DUF3899 domain-containing protein</fullName>
    </submittedName>
</protein>
<feature type="transmembrane region" description="Helical" evidence="1">
    <location>
        <begin position="12"/>
        <end position="30"/>
    </location>
</feature>
<evidence type="ECO:0000256" key="1">
    <source>
        <dbReference type="SAM" id="Phobius"/>
    </source>
</evidence>
<dbReference type="Pfam" id="PF13038">
    <property type="entry name" value="DUF3899"/>
    <property type="match status" value="1"/>
</dbReference>
<evidence type="ECO:0000259" key="2">
    <source>
        <dbReference type="Pfam" id="PF13038"/>
    </source>
</evidence>
<proteinExistence type="predicted"/>
<dbReference type="EMBL" id="JAIULA010000015">
    <property type="protein sequence ID" value="MCP0887293.1"/>
    <property type="molecule type" value="Genomic_DNA"/>
</dbReference>
<organism evidence="3 4">
    <name type="scientific">Ligilactobacillus ubinensis</name>
    <dbReference type="NCBI Taxonomy" id="2876789"/>
    <lineage>
        <taxon>Bacteria</taxon>
        <taxon>Bacillati</taxon>
        <taxon>Bacillota</taxon>
        <taxon>Bacilli</taxon>
        <taxon>Lactobacillales</taxon>
        <taxon>Lactobacillaceae</taxon>
        <taxon>Ligilactobacillus</taxon>
    </lineage>
</organism>
<name>A0A9X2JLS8_9LACO</name>
<gene>
    <name evidence="3" type="ORF">LB941_08100</name>
</gene>
<feature type="domain" description="DUF3899" evidence="2">
    <location>
        <begin position="38"/>
        <end position="122"/>
    </location>
</feature>
<keyword evidence="1" id="KW-1133">Transmembrane helix</keyword>
<dbReference type="AlphaFoldDB" id="A0A9X2JLS8"/>
<feature type="transmembrane region" description="Helical" evidence="1">
    <location>
        <begin position="102"/>
        <end position="120"/>
    </location>
</feature>
<dbReference type="Proteomes" id="UP001139006">
    <property type="component" value="Unassembled WGS sequence"/>
</dbReference>
<sequence>MKNFKQKLWLKADGIVILIAVVLATTSRLLNIQNNISDFMFLIGMALICLTIINILLHAGLLAGWFRKKQKGETDEEYQERKIDVRNIASEKKNAPIHFESFAANCLILGIVLIVLAIAVTL</sequence>